<dbReference type="RefSeq" id="WP_258235063.1">
    <property type="nucleotide sequence ID" value="NZ_BDQX01000208.1"/>
</dbReference>
<keyword evidence="9" id="KW-1208">Phospholipid metabolism</keyword>
<keyword evidence="7 10" id="KW-0472">Membrane</keyword>
<comment type="caution">
    <text evidence="11">The sequence shown here is derived from an EMBL/GenBank/DDBJ whole genome shotgun (WGS) entry which is preliminary data.</text>
</comment>
<accession>A0A2R5ERD6</accession>
<dbReference type="PANTHER" id="PTHR30309:SF1">
    <property type="entry name" value="GLYCEROL-3-PHOSPHATE ACYLTRANSFERASE 1"/>
    <property type="match status" value="1"/>
</dbReference>
<sequence length="212" mass="22688">MMVLPYVCWTMLCFLCGSFMFSYWLGLLAGHNVKRVGDGNPGAANLWKSAGAVFGIWGIVLDFFKGFFPIWLLIHAGGVDGYYLVLPSAAAVLGHMFSPFLRGKGGKAVAVTFGVWSALTGFAAALAYAVILAVLLLGGKLLRRGKPSSSVSDGSQIVLGMLLLTAWILLRSGFAELHLAVFGMVNTLLLAYAHRLELKSLLTMRTGTKRGG</sequence>
<evidence type="ECO:0000256" key="1">
    <source>
        <dbReference type="ARBA" id="ARBA00022475"/>
    </source>
</evidence>
<dbReference type="Pfam" id="PF02660">
    <property type="entry name" value="G3P_acyltransf"/>
    <property type="match status" value="1"/>
</dbReference>
<dbReference type="GO" id="GO:0005886">
    <property type="term" value="C:plasma membrane"/>
    <property type="evidence" value="ECO:0007669"/>
    <property type="project" value="InterPro"/>
</dbReference>
<evidence type="ECO:0000256" key="9">
    <source>
        <dbReference type="ARBA" id="ARBA00023264"/>
    </source>
</evidence>
<keyword evidence="1" id="KW-1003">Cell membrane</keyword>
<reference evidence="11 12" key="1">
    <citation type="submission" date="2017-08" db="EMBL/GenBank/DDBJ databases">
        <title>Substantial Increase in Enzyme Production by Combined Drug-Resistance Mutations in Paenibacillus agaridevorans.</title>
        <authorList>
            <person name="Tanaka Y."/>
            <person name="Funane K."/>
            <person name="Hosaka T."/>
            <person name="Shiwa Y."/>
            <person name="Fujita N."/>
            <person name="Miyazaki T."/>
            <person name="Yoshikawa H."/>
            <person name="Murakami K."/>
            <person name="Kasahara K."/>
            <person name="Inaoka T."/>
            <person name="Hiraga Y."/>
            <person name="Ochi K."/>
        </authorList>
    </citation>
    <scope>NUCLEOTIDE SEQUENCE [LARGE SCALE GENOMIC DNA]</scope>
    <source>
        <strain evidence="11 12">T-3040</strain>
    </source>
</reference>
<keyword evidence="3" id="KW-0808">Transferase</keyword>
<keyword evidence="5 10" id="KW-1133">Transmembrane helix</keyword>
<evidence type="ECO:0000256" key="2">
    <source>
        <dbReference type="ARBA" id="ARBA00022516"/>
    </source>
</evidence>
<evidence type="ECO:0000256" key="5">
    <source>
        <dbReference type="ARBA" id="ARBA00022989"/>
    </source>
</evidence>
<evidence type="ECO:0000256" key="8">
    <source>
        <dbReference type="ARBA" id="ARBA00023209"/>
    </source>
</evidence>
<keyword evidence="12" id="KW-1185">Reference proteome</keyword>
<feature type="transmembrane region" description="Helical" evidence="10">
    <location>
        <begin position="50"/>
        <end position="74"/>
    </location>
</feature>
<dbReference type="PANTHER" id="PTHR30309">
    <property type="entry name" value="INNER MEMBRANE PROTEIN YGIH"/>
    <property type="match status" value="1"/>
</dbReference>
<dbReference type="Proteomes" id="UP000245202">
    <property type="component" value="Unassembled WGS sequence"/>
</dbReference>
<keyword evidence="4 10" id="KW-0812">Transmembrane</keyword>
<feature type="transmembrane region" description="Helical" evidence="10">
    <location>
        <begin position="150"/>
        <end position="170"/>
    </location>
</feature>
<gene>
    <name evidence="11" type="ORF">PAT3040_03887</name>
</gene>
<evidence type="ECO:0000313" key="11">
    <source>
        <dbReference type="EMBL" id="GBG09246.1"/>
    </source>
</evidence>
<protein>
    <submittedName>
        <fullName evidence="11">Uncharacterized protein</fullName>
    </submittedName>
</protein>
<evidence type="ECO:0000256" key="10">
    <source>
        <dbReference type="SAM" id="Phobius"/>
    </source>
</evidence>
<keyword evidence="2" id="KW-0444">Lipid biosynthesis</keyword>
<name>A0A2R5ERD6_9BACL</name>
<feature type="transmembrane region" description="Helical" evidence="10">
    <location>
        <begin position="7"/>
        <end position="30"/>
    </location>
</feature>
<feature type="transmembrane region" description="Helical" evidence="10">
    <location>
        <begin position="176"/>
        <end position="194"/>
    </location>
</feature>
<keyword evidence="6" id="KW-0443">Lipid metabolism</keyword>
<feature type="transmembrane region" description="Helical" evidence="10">
    <location>
        <begin position="113"/>
        <end position="138"/>
    </location>
</feature>
<feature type="transmembrane region" description="Helical" evidence="10">
    <location>
        <begin position="81"/>
        <end position="101"/>
    </location>
</feature>
<evidence type="ECO:0000256" key="4">
    <source>
        <dbReference type="ARBA" id="ARBA00022692"/>
    </source>
</evidence>
<evidence type="ECO:0000313" key="12">
    <source>
        <dbReference type="Proteomes" id="UP000245202"/>
    </source>
</evidence>
<dbReference type="InterPro" id="IPR003811">
    <property type="entry name" value="G3P_acylTferase_PlsY"/>
</dbReference>
<evidence type="ECO:0000256" key="3">
    <source>
        <dbReference type="ARBA" id="ARBA00022679"/>
    </source>
</evidence>
<dbReference type="GO" id="GO:0008654">
    <property type="term" value="P:phospholipid biosynthetic process"/>
    <property type="evidence" value="ECO:0007669"/>
    <property type="project" value="UniProtKB-KW"/>
</dbReference>
<dbReference type="SMART" id="SM01207">
    <property type="entry name" value="G3P_acyltransf"/>
    <property type="match status" value="1"/>
</dbReference>
<dbReference type="EMBL" id="BDQX01000208">
    <property type="protein sequence ID" value="GBG09246.1"/>
    <property type="molecule type" value="Genomic_DNA"/>
</dbReference>
<dbReference type="AlphaFoldDB" id="A0A2R5ERD6"/>
<evidence type="ECO:0000256" key="7">
    <source>
        <dbReference type="ARBA" id="ARBA00023136"/>
    </source>
</evidence>
<keyword evidence="8" id="KW-0594">Phospholipid biosynthesis</keyword>
<organism evidence="11 12">
    <name type="scientific">Paenibacillus agaridevorans</name>
    <dbReference type="NCBI Taxonomy" id="171404"/>
    <lineage>
        <taxon>Bacteria</taxon>
        <taxon>Bacillati</taxon>
        <taxon>Bacillota</taxon>
        <taxon>Bacilli</taxon>
        <taxon>Bacillales</taxon>
        <taxon>Paenibacillaceae</taxon>
        <taxon>Paenibacillus</taxon>
    </lineage>
</organism>
<evidence type="ECO:0000256" key="6">
    <source>
        <dbReference type="ARBA" id="ARBA00023098"/>
    </source>
</evidence>
<dbReference type="GO" id="GO:0043772">
    <property type="term" value="F:acyl-phosphate glycerol-3-phosphate acyltransferase activity"/>
    <property type="evidence" value="ECO:0007669"/>
    <property type="project" value="InterPro"/>
</dbReference>
<proteinExistence type="predicted"/>